<dbReference type="AlphaFoldDB" id="A0A8I0CYE6"/>
<dbReference type="GO" id="GO:0043709">
    <property type="term" value="P:cell adhesion involved in single-species biofilm formation"/>
    <property type="evidence" value="ECO:0007669"/>
    <property type="project" value="TreeGrafter"/>
</dbReference>
<gene>
    <name evidence="7" type="primary">fimI</name>
    <name evidence="7" type="ORF">HU722_28265</name>
</gene>
<dbReference type="Pfam" id="PF00419">
    <property type="entry name" value="Fimbrial"/>
    <property type="match status" value="1"/>
</dbReference>
<comment type="caution">
    <text evidence="7">The sequence shown here is derived from an EMBL/GenBank/DDBJ whole genome shotgun (WGS) entry which is preliminary data.</text>
</comment>
<evidence type="ECO:0000256" key="3">
    <source>
        <dbReference type="ARBA" id="ARBA00022729"/>
    </source>
</evidence>
<keyword evidence="3 5" id="KW-0732">Signal</keyword>
<comment type="subcellular location">
    <subcellularLocation>
        <location evidence="1">Fimbrium</location>
    </subcellularLocation>
</comment>
<dbReference type="InterPro" id="IPR036937">
    <property type="entry name" value="Adhesion_dom_fimbrial_sf"/>
</dbReference>
<dbReference type="SUPFAM" id="SSF49401">
    <property type="entry name" value="Bacterial adhesins"/>
    <property type="match status" value="1"/>
</dbReference>
<dbReference type="PANTHER" id="PTHR33420:SF12">
    <property type="entry name" value="FIMBRIN-LIKE PROTEIN FIMI-RELATED"/>
    <property type="match status" value="1"/>
</dbReference>
<organism evidence="7">
    <name type="scientific">Pseudomonas tritici</name>
    <dbReference type="NCBI Taxonomy" id="2745518"/>
    <lineage>
        <taxon>Bacteria</taxon>
        <taxon>Pseudomonadati</taxon>
        <taxon>Pseudomonadota</taxon>
        <taxon>Gammaproteobacteria</taxon>
        <taxon>Pseudomonadales</taxon>
        <taxon>Pseudomonadaceae</taxon>
        <taxon>Pseudomonas</taxon>
    </lineage>
</organism>
<evidence type="ECO:0000313" key="7">
    <source>
        <dbReference type="EMBL" id="MBC3295426.1"/>
    </source>
</evidence>
<keyword evidence="4" id="KW-0281">Fimbrium</keyword>
<dbReference type="InterPro" id="IPR000259">
    <property type="entry name" value="Adhesion_dom_fimbrial"/>
</dbReference>
<dbReference type="InterPro" id="IPR050263">
    <property type="entry name" value="Bact_Fimbrial_Adh_Pro"/>
</dbReference>
<name>A0A8I0CYE6_9PSED</name>
<feature type="domain" description="Fimbrial-type adhesion" evidence="6">
    <location>
        <begin position="31"/>
        <end position="180"/>
    </location>
</feature>
<dbReference type="InterPro" id="IPR008966">
    <property type="entry name" value="Adhesion_dom_sf"/>
</dbReference>
<dbReference type="EMBL" id="JABWQF010000020">
    <property type="protein sequence ID" value="MBC3295426.1"/>
    <property type="molecule type" value="Genomic_DNA"/>
</dbReference>
<evidence type="ECO:0000256" key="2">
    <source>
        <dbReference type="ARBA" id="ARBA00006671"/>
    </source>
</evidence>
<feature type="chain" id="PRO_5034873641" evidence="5">
    <location>
        <begin position="21"/>
        <end position="181"/>
    </location>
</feature>
<sequence>MTRLRLLFLLILSAVTPVMAHTVVVDGGKVHMKGELVNGGCAVAPDSQNLRIEMGQYRTNSFAGVGSFSTVNVPFILRLVECSVDVSRTVGVMFEGVTPAEDPQVFLATSQPGESRVSSGVGLALFDSQQRQIIPNAAANNWRPIESSELDLHFSARYRVISEHLVPGNIQSDVWFALIYP</sequence>
<dbReference type="NCBIfam" id="NF011747">
    <property type="entry name" value="PRK15200.1"/>
    <property type="match status" value="1"/>
</dbReference>
<dbReference type="Gene3D" id="2.60.40.1090">
    <property type="entry name" value="Fimbrial-type adhesion domain"/>
    <property type="match status" value="1"/>
</dbReference>
<comment type="similarity">
    <text evidence="2">Belongs to the fimbrial protein family.</text>
</comment>
<proteinExistence type="inferred from homology"/>
<reference evidence="7" key="1">
    <citation type="journal article" date="2020" name="Microorganisms">
        <title>Reliable Identification of Environmental Pseudomonas Isolates Using the rpoD Gene.</title>
        <authorList>
            <consortium name="The Broad Institute Genome Sequencing Platform"/>
            <person name="Girard L."/>
            <person name="Lood C."/>
            <person name="Rokni-Zadeh H."/>
            <person name="van Noort V."/>
            <person name="Lavigne R."/>
            <person name="De Mot R."/>
        </authorList>
    </citation>
    <scope>NUCLEOTIDE SEQUENCE [LARGE SCALE GENOMIC DNA]</scope>
    <source>
        <strain evidence="7">SWRI145</strain>
    </source>
</reference>
<dbReference type="PANTHER" id="PTHR33420">
    <property type="entry name" value="FIMBRIAL SUBUNIT ELFA-RELATED"/>
    <property type="match status" value="1"/>
</dbReference>
<evidence type="ECO:0000256" key="4">
    <source>
        <dbReference type="ARBA" id="ARBA00023263"/>
    </source>
</evidence>
<feature type="signal peptide" evidence="5">
    <location>
        <begin position="1"/>
        <end position="20"/>
    </location>
</feature>
<protein>
    <submittedName>
        <fullName evidence="7">Type 1 fimbrial protein subunit FimI</fullName>
    </submittedName>
</protein>
<dbReference type="GO" id="GO:0009289">
    <property type="term" value="C:pilus"/>
    <property type="evidence" value="ECO:0007669"/>
    <property type="project" value="UniProtKB-SubCell"/>
</dbReference>
<evidence type="ECO:0000256" key="1">
    <source>
        <dbReference type="ARBA" id="ARBA00004561"/>
    </source>
</evidence>
<accession>A0A8I0CYE6</accession>
<evidence type="ECO:0000259" key="6">
    <source>
        <dbReference type="Pfam" id="PF00419"/>
    </source>
</evidence>
<evidence type="ECO:0000256" key="5">
    <source>
        <dbReference type="SAM" id="SignalP"/>
    </source>
</evidence>